<dbReference type="InterPro" id="IPR051799">
    <property type="entry name" value="NADH_flavin_oxidoreductase"/>
</dbReference>
<dbReference type="PANTHER" id="PTHR43656:SF2">
    <property type="entry name" value="BINDING OXIDOREDUCTASE, PUTATIVE (AFU_ORTHOLOGUE AFUA_2G08260)-RELATED"/>
    <property type="match status" value="1"/>
</dbReference>
<evidence type="ECO:0000256" key="1">
    <source>
        <dbReference type="ARBA" id="ARBA00005979"/>
    </source>
</evidence>
<protein>
    <submittedName>
        <fullName evidence="5">Uncharacterized protein</fullName>
    </submittedName>
</protein>
<keyword evidence="2" id="KW-0285">Flavoprotein</keyword>
<evidence type="ECO:0000256" key="3">
    <source>
        <dbReference type="ARBA" id="ARBA00022643"/>
    </source>
</evidence>
<dbReference type="EMBL" id="CALLCH030000004">
    <property type="protein sequence ID" value="CAI4212388.1"/>
    <property type="molecule type" value="Genomic_DNA"/>
</dbReference>
<gene>
    <name evidence="5" type="ORF">PPNO1_LOCUS2151</name>
</gene>
<sequence length="128" mass="14118">MMGADKEVTEKESKSTTSARESFFLDFARELRIRVPNTILMVTGGFRSRVGMEAALAQNACDLIGIARPAVLKPALPKEVILNSEISDEDARVDAKRIEAPWIIKKLAPKPVGAGVESSWYSKKIQQM</sequence>
<proteinExistence type="inferred from homology"/>
<dbReference type="Gene3D" id="3.20.20.70">
    <property type="entry name" value="Aldolase class I"/>
    <property type="match status" value="1"/>
</dbReference>
<dbReference type="InterPro" id="IPR013785">
    <property type="entry name" value="Aldolase_TIM"/>
</dbReference>
<reference evidence="5" key="1">
    <citation type="submission" date="2022-11" db="EMBL/GenBank/DDBJ databases">
        <authorList>
            <person name="Scott C."/>
            <person name="Bruce N."/>
        </authorList>
    </citation>
    <scope>NUCLEOTIDE SEQUENCE</scope>
</reference>
<dbReference type="PANTHER" id="PTHR43656">
    <property type="entry name" value="BINDING OXIDOREDUCTASE, PUTATIVE (AFU_ORTHOLOGUE AFUA_2G08260)-RELATED"/>
    <property type="match status" value="1"/>
</dbReference>
<dbReference type="OrthoDB" id="1663137at2759"/>
<evidence type="ECO:0000313" key="5">
    <source>
        <dbReference type="EMBL" id="CAI4212388.1"/>
    </source>
</evidence>
<accession>A0A9P1GYT7</accession>
<comment type="similarity">
    <text evidence="1">Belongs to the NADH:flavin oxidoreductase/NADH oxidase family.</text>
</comment>
<organism evidence="5 6">
    <name type="scientific">Parascedosporium putredinis</name>
    <dbReference type="NCBI Taxonomy" id="1442378"/>
    <lineage>
        <taxon>Eukaryota</taxon>
        <taxon>Fungi</taxon>
        <taxon>Dikarya</taxon>
        <taxon>Ascomycota</taxon>
        <taxon>Pezizomycotina</taxon>
        <taxon>Sordariomycetes</taxon>
        <taxon>Hypocreomycetidae</taxon>
        <taxon>Microascales</taxon>
        <taxon>Microascaceae</taxon>
        <taxon>Parascedosporium</taxon>
    </lineage>
</organism>
<dbReference type="Proteomes" id="UP000838763">
    <property type="component" value="Unassembled WGS sequence"/>
</dbReference>
<name>A0A9P1GYT7_9PEZI</name>
<keyword evidence="4" id="KW-0560">Oxidoreductase</keyword>
<evidence type="ECO:0000256" key="2">
    <source>
        <dbReference type="ARBA" id="ARBA00022630"/>
    </source>
</evidence>
<dbReference type="SUPFAM" id="SSF51395">
    <property type="entry name" value="FMN-linked oxidoreductases"/>
    <property type="match status" value="1"/>
</dbReference>
<dbReference type="GO" id="GO:0016491">
    <property type="term" value="F:oxidoreductase activity"/>
    <property type="evidence" value="ECO:0007669"/>
    <property type="project" value="UniProtKB-KW"/>
</dbReference>
<keyword evidence="3" id="KW-0288">FMN</keyword>
<evidence type="ECO:0000256" key="4">
    <source>
        <dbReference type="ARBA" id="ARBA00023002"/>
    </source>
</evidence>
<evidence type="ECO:0000313" key="6">
    <source>
        <dbReference type="Proteomes" id="UP000838763"/>
    </source>
</evidence>
<comment type="caution">
    <text evidence="5">The sequence shown here is derived from an EMBL/GenBank/DDBJ whole genome shotgun (WGS) entry which is preliminary data.</text>
</comment>
<keyword evidence="6" id="KW-1185">Reference proteome</keyword>
<dbReference type="AlphaFoldDB" id="A0A9P1GYT7"/>